<feature type="compositionally biased region" description="Polar residues" evidence="1">
    <location>
        <begin position="610"/>
        <end position="620"/>
    </location>
</feature>
<dbReference type="Pfam" id="PF12937">
    <property type="entry name" value="F-box-like"/>
    <property type="match status" value="1"/>
</dbReference>
<dbReference type="GO" id="GO:0019005">
    <property type="term" value="C:SCF ubiquitin ligase complex"/>
    <property type="evidence" value="ECO:0007669"/>
    <property type="project" value="TreeGrafter"/>
</dbReference>
<evidence type="ECO:0000259" key="2">
    <source>
        <dbReference type="PROSITE" id="PS50181"/>
    </source>
</evidence>
<dbReference type="PANTHER" id="PTHR13318">
    <property type="entry name" value="PARTNER OF PAIRED, ISOFORM B-RELATED"/>
    <property type="match status" value="1"/>
</dbReference>
<dbReference type="AlphaFoldDB" id="A0A0U1LRJ0"/>
<dbReference type="SMART" id="SM00256">
    <property type="entry name" value="FBOX"/>
    <property type="match status" value="1"/>
</dbReference>
<organism evidence="3 4">
    <name type="scientific">Talaromyces islandicus</name>
    <name type="common">Penicillium islandicum</name>
    <dbReference type="NCBI Taxonomy" id="28573"/>
    <lineage>
        <taxon>Eukaryota</taxon>
        <taxon>Fungi</taxon>
        <taxon>Dikarya</taxon>
        <taxon>Ascomycota</taxon>
        <taxon>Pezizomycotina</taxon>
        <taxon>Eurotiomycetes</taxon>
        <taxon>Eurotiomycetidae</taxon>
        <taxon>Eurotiales</taxon>
        <taxon>Trichocomaceae</taxon>
        <taxon>Talaromyces</taxon>
        <taxon>Talaromyces sect. Islandici</taxon>
    </lineage>
</organism>
<proteinExistence type="predicted"/>
<evidence type="ECO:0000313" key="3">
    <source>
        <dbReference type="EMBL" id="CRG85732.1"/>
    </source>
</evidence>
<dbReference type="SUPFAM" id="SSF81383">
    <property type="entry name" value="F-box domain"/>
    <property type="match status" value="1"/>
</dbReference>
<dbReference type="Pfam" id="PF13516">
    <property type="entry name" value="LRR_6"/>
    <property type="match status" value="1"/>
</dbReference>
<dbReference type="GO" id="GO:0031146">
    <property type="term" value="P:SCF-dependent proteasomal ubiquitin-dependent protein catabolic process"/>
    <property type="evidence" value="ECO:0007669"/>
    <property type="project" value="TreeGrafter"/>
</dbReference>
<dbReference type="InterPro" id="IPR001611">
    <property type="entry name" value="Leu-rich_rpt"/>
</dbReference>
<sequence length="727" mass="80858">MAALGSDEILPSSGMASPITPTSMSGQVPLEQPPRLKGRHRLLQNLQRISSSPSLARRARSHSAGYQRDGKASLSCVSLSSTQCWVDPSAASSPSQIYGSLGANSPPTTATPSPGSARIRAIEGLQNGPQMSVPLPAEVRPASRNMLRQSSESGMGIMDKETVTDAQPVTQEVKSTIDFWQDMPYEIQMSVLSYLTPQEIVRCSLVSKSWHQKCFDGQLWSRIDTADYYTKISSDALLKLITSAGPFIRDLNLRGCVQLREKWLSDGERISDACRNVVNFSLEGCRIDKTAIHYFLLRNPRLEYVNMSGLSSVTNSAMKIIAQSCPRLDTLNISWCSHVDTKGLKRVIEYCPRLRDLRAGEISGFNDEDVMQLLFEKNSLERLVIHRTDVTDESLKVLMHGKEPEIDLLTDRPIVPPRMLKHLDLHNCGNLTDDGVRSLARNVPLLEGLQLSQCTELTDNAIMEVVQTTPKLTHVELEDLDKITNALLIELAKSPCAERLEHLSVSFCEALGDFGMLAILKSCPRLRYVEMDNTRVSDLSLIEASYRVRKRGYGTELPQVGLHMVAFDCVNVTWAGVREVLSSNSYLPRSLKSSSTVVTVRESGEESDETATANSPQSPLSPIMPVLKYPKEIIHLKCFYGWQMTVDEHNKRVLRGSLTSANNLARKWADYMMVAEEAGIGGVGARRRRRRARDAERIYNIDDDDDDSLGPFIGRRRRARSGGCTVM</sequence>
<dbReference type="EMBL" id="CVMT01000002">
    <property type="protein sequence ID" value="CRG85732.1"/>
    <property type="molecule type" value="Genomic_DNA"/>
</dbReference>
<dbReference type="OrthoDB" id="550575at2759"/>
<feature type="region of interest" description="Disordered" evidence="1">
    <location>
        <begin position="601"/>
        <end position="620"/>
    </location>
</feature>
<feature type="domain" description="F-box" evidence="2">
    <location>
        <begin position="177"/>
        <end position="223"/>
    </location>
</feature>
<protein>
    <recommendedName>
        <fullName evidence="2">F-box domain-containing protein</fullName>
    </recommendedName>
</protein>
<dbReference type="PANTHER" id="PTHR13318:SF190">
    <property type="entry name" value="PARTNER OF PAIRED, ISOFORM B"/>
    <property type="match status" value="1"/>
</dbReference>
<feature type="region of interest" description="Disordered" evidence="1">
    <location>
        <begin position="1"/>
        <end position="33"/>
    </location>
</feature>
<dbReference type="InterPro" id="IPR032675">
    <property type="entry name" value="LRR_dom_sf"/>
</dbReference>
<accession>A0A0U1LRJ0</accession>
<dbReference type="OMA" id="SRLDRKW"/>
<dbReference type="Proteomes" id="UP000054383">
    <property type="component" value="Unassembled WGS sequence"/>
</dbReference>
<dbReference type="STRING" id="28573.A0A0U1LRJ0"/>
<dbReference type="SMART" id="SM00367">
    <property type="entry name" value="LRR_CC"/>
    <property type="match status" value="7"/>
</dbReference>
<dbReference type="InterPro" id="IPR006553">
    <property type="entry name" value="Leu-rich_rpt_Cys-con_subtyp"/>
</dbReference>
<reference evidence="3 4" key="1">
    <citation type="submission" date="2015-04" db="EMBL/GenBank/DDBJ databases">
        <authorList>
            <person name="Syromyatnikov M.Y."/>
            <person name="Popov V.N."/>
        </authorList>
    </citation>
    <scope>NUCLEOTIDE SEQUENCE [LARGE SCALE GENOMIC DNA]</scope>
    <source>
        <strain evidence="3">WF-38-12</strain>
    </source>
</reference>
<keyword evidence="4" id="KW-1185">Reference proteome</keyword>
<evidence type="ECO:0000313" key="4">
    <source>
        <dbReference type="Proteomes" id="UP000054383"/>
    </source>
</evidence>
<feature type="region of interest" description="Disordered" evidence="1">
    <location>
        <begin position="95"/>
        <end position="116"/>
    </location>
</feature>
<dbReference type="InterPro" id="IPR036047">
    <property type="entry name" value="F-box-like_dom_sf"/>
</dbReference>
<name>A0A0U1LRJ0_TALIS</name>
<dbReference type="SUPFAM" id="SSF52047">
    <property type="entry name" value="RNI-like"/>
    <property type="match status" value="1"/>
</dbReference>
<evidence type="ECO:0000256" key="1">
    <source>
        <dbReference type="SAM" id="MobiDB-lite"/>
    </source>
</evidence>
<dbReference type="Gene3D" id="3.80.10.10">
    <property type="entry name" value="Ribonuclease Inhibitor"/>
    <property type="match status" value="3"/>
</dbReference>
<dbReference type="InterPro" id="IPR001810">
    <property type="entry name" value="F-box_dom"/>
</dbReference>
<feature type="compositionally biased region" description="Low complexity" evidence="1">
    <location>
        <begin position="102"/>
        <end position="116"/>
    </location>
</feature>
<feature type="region of interest" description="Disordered" evidence="1">
    <location>
        <begin position="46"/>
        <end position="72"/>
    </location>
</feature>
<gene>
    <name evidence="3" type="ORF">PISL3812_02753</name>
</gene>
<dbReference type="PROSITE" id="PS50181">
    <property type="entry name" value="FBOX"/>
    <property type="match status" value="1"/>
</dbReference>